<dbReference type="Gene3D" id="3.40.50.12370">
    <property type="match status" value="1"/>
</dbReference>
<dbReference type="PANTHER" id="PTHR46268">
    <property type="entry name" value="STRESS RESPONSE PROTEIN NHAX"/>
    <property type="match status" value="1"/>
</dbReference>
<dbReference type="PRINTS" id="PR01438">
    <property type="entry name" value="UNVRSLSTRESS"/>
</dbReference>
<evidence type="ECO:0000256" key="1">
    <source>
        <dbReference type="ARBA" id="ARBA00008791"/>
    </source>
</evidence>
<keyword evidence="4" id="KW-1185">Reference proteome</keyword>
<dbReference type="OrthoDB" id="9788959at2"/>
<evidence type="ECO:0000313" key="3">
    <source>
        <dbReference type="EMBL" id="AWM39525.1"/>
    </source>
</evidence>
<sequence length="163" mass="17287">MAAGSPSLASLQEEPAVLPIRTVLYPTDFSDAARSAFDLACALARDYRATLIVAHVIAPGHVFAPNGAVVPFPTEEPGEACDQLARMHPTSPGLHAYYRLLKGDPAEQILKLATDVKADMVVMATHGTSGLTRLLVGSVAESVMRKAECPVLTMRIPTQPVPT</sequence>
<evidence type="ECO:0000313" key="4">
    <source>
        <dbReference type="Proteomes" id="UP000245802"/>
    </source>
</evidence>
<dbReference type="Pfam" id="PF00582">
    <property type="entry name" value="Usp"/>
    <property type="match status" value="1"/>
</dbReference>
<comment type="similarity">
    <text evidence="1">Belongs to the universal stress protein A family.</text>
</comment>
<organism evidence="3 4">
    <name type="scientific">Gemmata obscuriglobus</name>
    <dbReference type="NCBI Taxonomy" id="114"/>
    <lineage>
        <taxon>Bacteria</taxon>
        <taxon>Pseudomonadati</taxon>
        <taxon>Planctomycetota</taxon>
        <taxon>Planctomycetia</taxon>
        <taxon>Gemmatales</taxon>
        <taxon>Gemmataceae</taxon>
        <taxon>Gemmata</taxon>
    </lineage>
</organism>
<evidence type="ECO:0000259" key="2">
    <source>
        <dbReference type="Pfam" id="PF00582"/>
    </source>
</evidence>
<dbReference type="AlphaFoldDB" id="A0A2Z3H943"/>
<dbReference type="CDD" id="cd00293">
    <property type="entry name" value="USP-like"/>
    <property type="match status" value="1"/>
</dbReference>
<dbReference type="InterPro" id="IPR006015">
    <property type="entry name" value="Universal_stress_UspA"/>
</dbReference>
<dbReference type="KEGG" id="gog:C1280_22705"/>
<feature type="domain" description="UspA" evidence="2">
    <location>
        <begin position="20"/>
        <end position="153"/>
    </location>
</feature>
<dbReference type="Proteomes" id="UP000245802">
    <property type="component" value="Chromosome"/>
</dbReference>
<proteinExistence type="inferred from homology"/>
<accession>A0A2Z3H943</accession>
<name>A0A2Z3H943_9BACT</name>
<dbReference type="InterPro" id="IPR006016">
    <property type="entry name" value="UspA"/>
</dbReference>
<dbReference type="PANTHER" id="PTHR46268:SF6">
    <property type="entry name" value="UNIVERSAL STRESS PROTEIN UP12"/>
    <property type="match status" value="1"/>
</dbReference>
<reference evidence="3 4" key="1">
    <citation type="submission" date="2018-01" db="EMBL/GenBank/DDBJ databases">
        <title>G. obscuriglobus.</title>
        <authorList>
            <person name="Franke J."/>
            <person name="Blomberg W."/>
            <person name="Selmecki A."/>
        </authorList>
    </citation>
    <scope>NUCLEOTIDE SEQUENCE [LARGE SCALE GENOMIC DNA]</scope>
    <source>
        <strain evidence="3 4">DSM 5831</strain>
    </source>
</reference>
<gene>
    <name evidence="3" type="ORF">C1280_22705</name>
</gene>
<dbReference type="SUPFAM" id="SSF52402">
    <property type="entry name" value="Adenine nucleotide alpha hydrolases-like"/>
    <property type="match status" value="1"/>
</dbReference>
<protein>
    <submittedName>
        <fullName evidence="3">Universal stress protein</fullName>
    </submittedName>
</protein>
<dbReference type="EMBL" id="CP025958">
    <property type="protein sequence ID" value="AWM39525.1"/>
    <property type="molecule type" value="Genomic_DNA"/>
</dbReference>